<feature type="domain" description="Response regulatory" evidence="18">
    <location>
        <begin position="2"/>
        <end position="116"/>
    </location>
</feature>
<gene>
    <name evidence="23" type="ORF">NIES21_01480</name>
</gene>
<keyword evidence="24" id="KW-1185">Reference proteome</keyword>
<feature type="modified residue" description="Phosphohistidine" evidence="12">
    <location>
        <position position="293"/>
    </location>
</feature>
<dbReference type="GO" id="GO:0006355">
    <property type="term" value="P:regulation of DNA-templated transcription"/>
    <property type="evidence" value="ECO:0007669"/>
    <property type="project" value="InterPro"/>
</dbReference>
<dbReference type="Gene3D" id="1.10.287.130">
    <property type="match status" value="1"/>
</dbReference>
<keyword evidence="5" id="KW-0418">Kinase</keyword>
<dbReference type="Gene3D" id="1.20.120.160">
    <property type="entry name" value="HPT domain"/>
    <property type="match status" value="1"/>
</dbReference>
<dbReference type="EMBL" id="AP018174">
    <property type="protein sequence ID" value="BAY14391.1"/>
    <property type="molecule type" value="Genomic_DNA"/>
</dbReference>
<accession>A0A1Z4GA65</accession>
<reference evidence="23 24" key="1">
    <citation type="submission" date="2017-06" db="EMBL/GenBank/DDBJ databases">
        <title>Genome sequencing of cyanobaciteial culture collection at National Institute for Environmental Studies (NIES).</title>
        <authorList>
            <person name="Hirose Y."/>
            <person name="Shimura Y."/>
            <person name="Fujisawa T."/>
            <person name="Nakamura Y."/>
            <person name="Kawachi M."/>
        </authorList>
    </citation>
    <scope>NUCLEOTIDE SEQUENCE [LARGE SCALE GENOMIC DNA]</scope>
    <source>
        <strain evidence="23 24">NIES-21</strain>
    </source>
</reference>
<evidence type="ECO:0000259" key="19">
    <source>
        <dbReference type="PROSITE" id="PS50112"/>
    </source>
</evidence>
<feature type="domain" description="OmpR/PhoB-type" evidence="22">
    <location>
        <begin position="124"/>
        <end position="223"/>
    </location>
</feature>
<evidence type="ECO:0000259" key="17">
    <source>
        <dbReference type="PROSITE" id="PS50109"/>
    </source>
</evidence>
<dbReference type="Pfam" id="PF13185">
    <property type="entry name" value="GAF_2"/>
    <property type="match status" value="1"/>
</dbReference>
<dbReference type="FunFam" id="1.10.287.130:FF:000001">
    <property type="entry name" value="Two-component sensor histidine kinase"/>
    <property type="match status" value="1"/>
</dbReference>
<evidence type="ECO:0000256" key="10">
    <source>
        <dbReference type="ARBA" id="ARBA00023163"/>
    </source>
</evidence>
<keyword evidence="8 14" id="KW-0238">DNA-binding</keyword>
<dbReference type="CDD" id="cd00130">
    <property type="entry name" value="PAS"/>
    <property type="match status" value="2"/>
</dbReference>
<evidence type="ECO:0000256" key="4">
    <source>
        <dbReference type="ARBA" id="ARBA00022679"/>
    </source>
</evidence>
<evidence type="ECO:0000256" key="13">
    <source>
        <dbReference type="PROSITE-ProRule" id="PRU00169"/>
    </source>
</evidence>
<dbReference type="SUPFAM" id="SSF47384">
    <property type="entry name" value="Homodimeric domain of signal transducing histidine kinase"/>
    <property type="match status" value="1"/>
</dbReference>
<evidence type="ECO:0000256" key="14">
    <source>
        <dbReference type="PROSITE-ProRule" id="PRU01091"/>
    </source>
</evidence>
<dbReference type="InterPro" id="IPR036641">
    <property type="entry name" value="HPT_dom_sf"/>
</dbReference>
<dbReference type="PROSITE" id="PS50110">
    <property type="entry name" value="RESPONSE_REGULATORY"/>
    <property type="match status" value="5"/>
</dbReference>
<dbReference type="PRINTS" id="PR00344">
    <property type="entry name" value="BCTRLSENSOR"/>
</dbReference>
<dbReference type="InterPro" id="IPR008207">
    <property type="entry name" value="Sig_transdc_His_kin_Hpt_dom"/>
</dbReference>
<sequence length="1610" mass="180598">MKILVVEDDELNAYALTAVLTNQNYAVEVASDGETAWDLIQTYNYDLILLDVILPNLDGISLCRQIRSSGGQMPILLLTGRDSSHEKAIGLDAGADDYVVKPFEQEELVARVRALLRRGGTSAQPVLEWGNLRLDPSSCEVRYREYLLSLTPKEYALLELFLRNSRRVFSCGMILEHLWSYEDTPGEEAVRTHIKGLRQRLKAVGAPSDLIETVYGIGYRLKPQEEEKVAAKSSNSQSQNFKPQEEPSSQQQTLQAIAGVWQRFQGRVDEQIKVLEQAVVNPELLNQAQKEAHTLAGSLGTFGFPTGSKLARKIEQLLKSGQELTPEDTAKVQAWVKLLRQEIQTQDEAAGSSSGNSRLPLVLVIDRDHTVGEQLAQTKSDPEFQVSIATNLDSARTLLYREHPSVVLLDPSFSQNQQDSWSFLAELAQRKPPVPVLVFTEQTDLGNRLQLARQGGHTFLQKPMTAEKMAEAIAQLLQQSPPGEAKILAVDDDPQILALLQTLLTPWGLQIISLDDPRHFWETLEAVKPDMLILDVEMPHTNGIELCQVVRNDPNWSELPILFLTVHTDADIVNQVYSVGADDFVSKPIVGPELVTRIVNRLERIKLLRRMVQTQQQPVTDKVTLSSANSAVSVDWRTIFESEPEWVMVVATDGTVLEINPAGVAIIAAKSKAQVIGKSVYALIAPEYHQAFRQLHESVCQGNQGTLQFEIITYQGNRRWMEIHAVPLQNKIDGKFVQLAFCRDITHYKQVETEIHRINRTLQTSSSCNQIIVRTQDEQDLLQKTCQIIVEVGGYRLAWVGFAEDDAEKNIRPVAQAGYDNGYLQTLNLTWADTVRGQGPTGTAIRTAKICIIQNIFTDPKYEVWRCQAQERGYAAAIALPLKIEERAFGVLNIYAAEANAFDDDEVQLLKKLAEDLTYGIVALRNQRDRTIAQAALQQSQAALQKANNELELRVAERTAELITVNHQLQSELDERQRIEKELRVSQEKLSRILDIADDAIISIDSSQCITLFNQGAEKIFGYSAQEVMGQKLDILLPRRFTQAHRQHVSDFGQSANLARRMGERRELFGQRKDESEFPAEASISKLNMGEKVYYTVILRDVTERKQIERMKDEFVSVVSHELRTPLTSIHGSLGMLTSGLLKADSDQGKRLLQIATDSTDRLVRLINDILDIERIESGKVKMAREICNLADLIQSAVNVIQPLANKQGITLAISSLSIMLWADPDRIVQTLTNLLSNAIKFSVKGETVWLEIQQQEHDVLLTVKDTGRGIPADKLESIFERFQQVDSSDSRNHDGTGLGLAICKSIVQQHGGRIWAESTVGEGSKFHFTLPIYQAPQTVESAPPTPHYPLPTPYSPLVLICDDDQAISTELQKLLQKGGYRVVAVATGEQAIATASAQQPDVILLDLLMPEMNGWQTMSILKERADTKHIPIVICSVYQSDTNHKPITDFADWVSKPVQESYLLQSLKQVVAKPPKRARILIVEDDNDLAQLLITLFERHDIETCLAQTGREAIHLSQELNPDLLILDLILPESDGFVVVDWLRQHNHLYAMPVVVYSAKDLDESERQRLKLGYTEFLTKGRVTTQEFEQKVMELLQRITHHSVESAEC</sequence>
<dbReference type="InterPro" id="IPR004358">
    <property type="entry name" value="Sig_transdc_His_kin-like_C"/>
</dbReference>
<feature type="domain" description="Histidine kinase" evidence="17">
    <location>
        <begin position="1118"/>
        <end position="1335"/>
    </location>
</feature>
<feature type="compositionally biased region" description="Polar residues" evidence="16">
    <location>
        <begin position="232"/>
        <end position="249"/>
    </location>
</feature>
<dbReference type="SUPFAM" id="SSF55874">
    <property type="entry name" value="ATPase domain of HSP90 chaperone/DNA topoisomerase II/histidine kinase"/>
    <property type="match status" value="1"/>
</dbReference>
<organism evidence="23 24">
    <name type="scientific">Anabaenopsis circularis NIES-21</name>
    <dbReference type="NCBI Taxonomy" id="1085406"/>
    <lineage>
        <taxon>Bacteria</taxon>
        <taxon>Bacillati</taxon>
        <taxon>Cyanobacteriota</taxon>
        <taxon>Cyanophyceae</taxon>
        <taxon>Nostocales</taxon>
        <taxon>Nodulariaceae</taxon>
        <taxon>Anabaenopsis</taxon>
    </lineage>
</organism>
<dbReference type="PROSITE" id="PS50112">
    <property type="entry name" value="PAS"/>
    <property type="match status" value="1"/>
</dbReference>
<dbReference type="InterPro" id="IPR036890">
    <property type="entry name" value="HATPase_C_sf"/>
</dbReference>
<evidence type="ECO:0000256" key="6">
    <source>
        <dbReference type="ARBA" id="ARBA00023012"/>
    </source>
</evidence>
<evidence type="ECO:0000256" key="15">
    <source>
        <dbReference type="SAM" id="Coils"/>
    </source>
</evidence>
<dbReference type="SMART" id="SM00388">
    <property type="entry name" value="HisKA"/>
    <property type="match status" value="1"/>
</dbReference>
<evidence type="ECO:0000256" key="5">
    <source>
        <dbReference type="ARBA" id="ARBA00022777"/>
    </source>
</evidence>
<feature type="modified residue" description="4-aspartylphosphate" evidence="13">
    <location>
        <position position="1407"/>
    </location>
</feature>
<feature type="domain" description="Response regulatory" evidence="18">
    <location>
        <begin position="1358"/>
        <end position="1472"/>
    </location>
</feature>
<keyword evidence="10" id="KW-0804">Transcription</keyword>
<dbReference type="InterPro" id="IPR011006">
    <property type="entry name" value="CheY-like_superfamily"/>
</dbReference>
<dbReference type="PROSITE" id="PS50894">
    <property type="entry name" value="HPT"/>
    <property type="match status" value="1"/>
</dbReference>
<dbReference type="SMART" id="SM00091">
    <property type="entry name" value="PAS"/>
    <property type="match status" value="2"/>
</dbReference>
<evidence type="ECO:0000259" key="20">
    <source>
        <dbReference type="PROSITE" id="PS50113"/>
    </source>
</evidence>
<proteinExistence type="predicted"/>
<dbReference type="SUPFAM" id="SSF47226">
    <property type="entry name" value="Histidine-containing phosphotransfer domain, HPT domain"/>
    <property type="match status" value="1"/>
</dbReference>
<dbReference type="GO" id="GO:0003677">
    <property type="term" value="F:DNA binding"/>
    <property type="evidence" value="ECO:0007669"/>
    <property type="project" value="UniProtKB-UniRule"/>
</dbReference>
<evidence type="ECO:0000259" key="22">
    <source>
        <dbReference type="PROSITE" id="PS51755"/>
    </source>
</evidence>
<evidence type="ECO:0000313" key="23">
    <source>
        <dbReference type="EMBL" id="BAY14391.1"/>
    </source>
</evidence>
<evidence type="ECO:0000256" key="7">
    <source>
        <dbReference type="ARBA" id="ARBA00023015"/>
    </source>
</evidence>
<feature type="domain" description="Response regulatory" evidence="18">
    <location>
        <begin position="361"/>
        <end position="477"/>
    </location>
</feature>
<dbReference type="InterPro" id="IPR001610">
    <property type="entry name" value="PAC"/>
</dbReference>
<dbReference type="CDD" id="cd17546">
    <property type="entry name" value="REC_hyHK_CKI1_RcsC-like"/>
    <property type="match status" value="1"/>
</dbReference>
<evidence type="ECO:0000256" key="3">
    <source>
        <dbReference type="ARBA" id="ARBA00022553"/>
    </source>
</evidence>
<feature type="domain" description="Response regulatory" evidence="18">
    <location>
        <begin position="486"/>
        <end position="602"/>
    </location>
</feature>
<feature type="modified residue" description="4-aspartylphosphate" evidence="13">
    <location>
        <position position="1529"/>
    </location>
</feature>
<feature type="domain" description="Response regulatory" evidence="18">
    <location>
        <begin position="1480"/>
        <end position="1596"/>
    </location>
</feature>
<dbReference type="SMART" id="SM00862">
    <property type="entry name" value="Trans_reg_C"/>
    <property type="match status" value="1"/>
</dbReference>
<keyword evidence="3 13" id="KW-0597">Phosphoprotein</keyword>
<dbReference type="Gene3D" id="3.30.450.20">
    <property type="entry name" value="PAS domain"/>
    <property type="match status" value="2"/>
</dbReference>
<dbReference type="InterPro" id="IPR000700">
    <property type="entry name" value="PAS-assoc_C"/>
</dbReference>
<dbReference type="InterPro" id="IPR003018">
    <property type="entry name" value="GAF"/>
</dbReference>
<dbReference type="Pfam" id="PF13426">
    <property type="entry name" value="PAS_9"/>
    <property type="match status" value="1"/>
</dbReference>
<dbReference type="FunFam" id="3.30.565.10:FF:000006">
    <property type="entry name" value="Sensor histidine kinase WalK"/>
    <property type="match status" value="1"/>
</dbReference>
<evidence type="ECO:0000256" key="16">
    <source>
        <dbReference type="SAM" id="MobiDB-lite"/>
    </source>
</evidence>
<dbReference type="PANTHER" id="PTHR43547">
    <property type="entry name" value="TWO-COMPONENT HISTIDINE KINASE"/>
    <property type="match status" value="1"/>
</dbReference>
<dbReference type="InterPro" id="IPR000014">
    <property type="entry name" value="PAS"/>
</dbReference>
<keyword evidence="6" id="KW-0902">Two-component regulatory system</keyword>
<dbReference type="Pfam" id="PF00072">
    <property type="entry name" value="Response_reg"/>
    <property type="match status" value="5"/>
</dbReference>
<dbReference type="SMART" id="SM00387">
    <property type="entry name" value="HATPase_c"/>
    <property type="match status" value="1"/>
</dbReference>
<evidence type="ECO:0000256" key="11">
    <source>
        <dbReference type="ARBA" id="ARBA00055745"/>
    </source>
</evidence>
<evidence type="ECO:0000313" key="24">
    <source>
        <dbReference type="Proteomes" id="UP000218287"/>
    </source>
</evidence>
<dbReference type="Gene3D" id="3.30.450.40">
    <property type="match status" value="1"/>
</dbReference>
<feature type="domain" description="PAS" evidence="19">
    <location>
        <begin position="986"/>
        <end position="1038"/>
    </location>
</feature>
<dbReference type="NCBIfam" id="TIGR00229">
    <property type="entry name" value="sensory_box"/>
    <property type="match status" value="2"/>
</dbReference>
<evidence type="ECO:0000256" key="2">
    <source>
        <dbReference type="ARBA" id="ARBA00012438"/>
    </source>
</evidence>
<dbReference type="CDD" id="cd00156">
    <property type="entry name" value="REC"/>
    <property type="match status" value="2"/>
</dbReference>
<dbReference type="SUPFAM" id="SSF52172">
    <property type="entry name" value="CheY-like"/>
    <property type="match status" value="5"/>
</dbReference>
<dbReference type="PANTHER" id="PTHR43547:SF2">
    <property type="entry name" value="HYBRID SIGNAL TRANSDUCTION HISTIDINE KINASE C"/>
    <property type="match status" value="1"/>
</dbReference>
<dbReference type="Pfam" id="PF00989">
    <property type="entry name" value="PAS"/>
    <property type="match status" value="1"/>
</dbReference>
<evidence type="ECO:0000256" key="9">
    <source>
        <dbReference type="ARBA" id="ARBA00023136"/>
    </source>
</evidence>
<dbReference type="SMART" id="SM00086">
    <property type="entry name" value="PAC"/>
    <property type="match status" value="2"/>
</dbReference>
<keyword evidence="7" id="KW-0805">Transcription regulation</keyword>
<evidence type="ECO:0000256" key="12">
    <source>
        <dbReference type="PROSITE-ProRule" id="PRU00110"/>
    </source>
</evidence>
<feature type="DNA-binding region" description="OmpR/PhoB-type" evidence="14">
    <location>
        <begin position="124"/>
        <end position="223"/>
    </location>
</feature>
<protein>
    <recommendedName>
        <fullName evidence="2">histidine kinase</fullName>
        <ecNumber evidence="2">2.7.13.3</ecNumber>
    </recommendedName>
</protein>
<dbReference type="InterPro" id="IPR001867">
    <property type="entry name" value="OmpR/PhoB-type_DNA-bd"/>
</dbReference>
<comment type="function">
    <text evidence="11">Photoreceptor which exists in two forms that are reversibly interconvertible by light: the R form that absorbs maximally in the red region of the spectrum and the FR form that absorbs maximally in the far-red region.</text>
</comment>
<dbReference type="Gene3D" id="1.10.10.10">
    <property type="entry name" value="Winged helix-like DNA-binding domain superfamily/Winged helix DNA-binding domain"/>
    <property type="match status" value="1"/>
</dbReference>
<dbReference type="InterPro" id="IPR029016">
    <property type="entry name" value="GAF-like_dom_sf"/>
</dbReference>
<dbReference type="Pfam" id="PF02518">
    <property type="entry name" value="HATPase_c"/>
    <property type="match status" value="1"/>
</dbReference>
<dbReference type="PROSITE" id="PS50109">
    <property type="entry name" value="HIS_KIN"/>
    <property type="match status" value="1"/>
</dbReference>
<feature type="coiled-coil region" evidence="15">
    <location>
        <begin position="930"/>
        <end position="989"/>
    </location>
</feature>
<dbReference type="PROSITE" id="PS50113">
    <property type="entry name" value="PAC"/>
    <property type="match status" value="1"/>
</dbReference>
<feature type="modified residue" description="4-aspartylphosphate" evidence="13">
    <location>
        <position position="535"/>
    </location>
</feature>
<dbReference type="PROSITE" id="PS51755">
    <property type="entry name" value="OMPR_PHOB"/>
    <property type="match status" value="1"/>
</dbReference>
<dbReference type="Pfam" id="PF00486">
    <property type="entry name" value="Trans_reg_C"/>
    <property type="match status" value="1"/>
</dbReference>
<dbReference type="Pfam" id="PF01627">
    <property type="entry name" value="Hpt"/>
    <property type="match status" value="1"/>
</dbReference>
<dbReference type="InterPro" id="IPR036388">
    <property type="entry name" value="WH-like_DNA-bd_sf"/>
</dbReference>
<keyword evidence="15" id="KW-0175">Coiled coil</keyword>
<keyword evidence="4" id="KW-0808">Transferase</keyword>
<dbReference type="InterPro" id="IPR013767">
    <property type="entry name" value="PAS_fold"/>
</dbReference>
<evidence type="ECO:0000256" key="1">
    <source>
        <dbReference type="ARBA" id="ARBA00000085"/>
    </source>
</evidence>
<feature type="modified residue" description="4-aspartylphosphate" evidence="13">
    <location>
        <position position="51"/>
    </location>
</feature>
<evidence type="ECO:0000256" key="8">
    <source>
        <dbReference type="ARBA" id="ARBA00023125"/>
    </source>
</evidence>
<dbReference type="CDD" id="cd00082">
    <property type="entry name" value="HisKA"/>
    <property type="match status" value="1"/>
</dbReference>
<dbReference type="InterPro" id="IPR035965">
    <property type="entry name" value="PAS-like_dom_sf"/>
</dbReference>
<dbReference type="CDD" id="cd00383">
    <property type="entry name" value="trans_reg_C"/>
    <property type="match status" value="1"/>
</dbReference>
<feature type="modified residue" description="4-aspartylphosphate" evidence="13">
    <location>
        <position position="410"/>
    </location>
</feature>
<evidence type="ECO:0000259" key="18">
    <source>
        <dbReference type="PROSITE" id="PS50110"/>
    </source>
</evidence>
<dbReference type="InterPro" id="IPR005467">
    <property type="entry name" value="His_kinase_dom"/>
</dbReference>
<dbReference type="SUPFAM" id="SSF55785">
    <property type="entry name" value="PYP-like sensor domain (PAS domain)"/>
    <property type="match status" value="2"/>
</dbReference>
<name>A0A1Z4GA65_9CYAN</name>
<dbReference type="EC" id="2.7.13.3" evidence="2"/>
<dbReference type="Gene3D" id="3.30.565.10">
    <property type="entry name" value="Histidine kinase-like ATPase, C-terminal domain"/>
    <property type="match status" value="1"/>
</dbReference>
<feature type="region of interest" description="Disordered" evidence="16">
    <location>
        <begin position="226"/>
        <end position="249"/>
    </location>
</feature>
<keyword evidence="9" id="KW-0472">Membrane</keyword>
<dbReference type="GO" id="GO:0000155">
    <property type="term" value="F:phosphorelay sensor kinase activity"/>
    <property type="evidence" value="ECO:0007669"/>
    <property type="project" value="InterPro"/>
</dbReference>
<evidence type="ECO:0000259" key="21">
    <source>
        <dbReference type="PROSITE" id="PS50894"/>
    </source>
</evidence>
<dbReference type="CDD" id="cd16922">
    <property type="entry name" value="HATPase_EvgS-ArcB-TorS-like"/>
    <property type="match status" value="1"/>
</dbReference>
<dbReference type="InterPro" id="IPR003594">
    <property type="entry name" value="HATPase_dom"/>
</dbReference>
<dbReference type="OrthoDB" id="442759at2"/>
<dbReference type="SUPFAM" id="SSF55781">
    <property type="entry name" value="GAF domain-like"/>
    <property type="match status" value="1"/>
</dbReference>
<dbReference type="Gene3D" id="3.40.50.2300">
    <property type="match status" value="5"/>
</dbReference>
<dbReference type="Gene3D" id="6.10.250.690">
    <property type="match status" value="1"/>
</dbReference>
<dbReference type="Pfam" id="PF00512">
    <property type="entry name" value="HisKA"/>
    <property type="match status" value="1"/>
</dbReference>
<dbReference type="InterPro" id="IPR001789">
    <property type="entry name" value="Sig_transdc_resp-reg_receiver"/>
</dbReference>
<dbReference type="InterPro" id="IPR003661">
    <property type="entry name" value="HisK_dim/P_dom"/>
</dbReference>
<comment type="catalytic activity">
    <reaction evidence="1">
        <text>ATP + protein L-histidine = ADP + protein N-phospho-L-histidine.</text>
        <dbReference type="EC" id="2.7.13.3"/>
    </reaction>
</comment>
<dbReference type="Proteomes" id="UP000218287">
    <property type="component" value="Chromosome"/>
</dbReference>
<feature type="domain" description="PAC" evidence="20">
    <location>
        <begin position="705"/>
        <end position="757"/>
    </location>
</feature>
<dbReference type="SMART" id="SM00448">
    <property type="entry name" value="REC"/>
    <property type="match status" value="5"/>
</dbReference>
<feature type="domain" description="HPt" evidence="21">
    <location>
        <begin position="253"/>
        <end position="353"/>
    </location>
</feature>
<dbReference type="InterPro" id="IPR036097">
    <property type="entry name" value="HisK_dim/P_sf"/>
</dbReference>